<feature type="compositionally biased region" description="Polar residues" evidence="5">
    <location>
        <begin position="67"/>
        <end position="83"/>
    </location>
</feature>
<dbReference type="Proteomes" id="UP000566819">
    <property type="component" value="Unassembled WGS sequence"/>
</dbReference>
<dbReference type="PANTHER" id="PTHR22763">
    <property type="entry name" value="RING ZINC FINGER PROTEIN"/>
    <property type="match status" value="1"/>
</dbReference>
<dbReference type="Gene3D" id="3.30.40.10">
    <property type="entry name" value="Zinc/RING finger domain, C3HC4 (zinc finger)"/>
    <property type="match status" value="1"/>
</dbReference>
<evidence type="ECO:0000313" key="7">
    <source>
        <dbReference type="EMBL" id="KAF4635486.1"/>
    </source>
</evidence>
<dbReference type="PANTHER" id="PTHR22763:SF162">
    <property type="entry name" value="TRANSMEMBRANE E3 UBIQUITIN-PROTEIN LIGASE 1"/>
    <property type="match status" value="1"/>
</dbReference>
<proteinExistence type="predicted"/>
<feature type="region of interest" description="Disordered" evidence="5">
    <location>
        <begin position="67"/>
        <end position="96"/>
    </location>
</feature>
<dbReference type="EMBL" id="JAAMPI010000116">
    <property type="protein sequence ID" value="KAF4635486.1"/>
    <property type="molecule type" value="Genomic_DNA"/>
</dbReference>
<feature type="region of interest" description="Disordered" evidence="5">
    <location>
        <begin position="327"/>
        <end position="361"/>
    </location>
</feature>
<feature type="compositionally biased region" description="Polar residues" evidence="5">
    <location>
        <begin position="712"/>
        <end position="735"/>
    </location>
</feature>
<dbReference type="InterPro" id="IPR013083">
    <property type="entry name" value="Znf_RING/FYVE/PHD"/>
</dbReference>
<evidence type="ECO:0000313" key="8">
    <source>
        <dbReference type="Proteomes" id="UP000566819"/>
    </source>
</evidence>
<feature type="compositionally biased region" description="Polar residues" evidence="5">
    <location>
        <begin position="327"/>
        <end position="341"/>
    </location>
</feature>
<dbReference type="InterPro" id="IPR050731">
    <property type="entry name" value="HRD1_E3_ubiq-ligases"/>
</dbReference>
<dbReference type="GO" id="GO:0012505">
    <property type="term" value="C:endomembrane system"/>
    <property type="evidence" value="ECO:0007669"/>
    <property type="project" value="TreeGrafter"/>
</dbReference>
<comment type="caution">
    <text evidence="7">The sequence shown here is derived from an EMBL/GenBank/DDBJ whole genome shotgun (WGS) entry which is preliminary data.</text>
</comment>
<dbReference type="InterPro" id="IPR001841">
    <property type="entry name" value="Znf_RING"/>
</dbReference>
<reference evidence="7 8" key="1">
    <citation type="submission" date="2020-03" db="EMBL/GenBank/DDBJ databases">
        <title>Draft Genome Sequence of Cudoniella acicularis.</title>
        <authorList>
            <person name="Buettner E."/>
            <person name="Kellner H."/>
        </authorList>
    </citation>
    <scope>NUCLEOTIDE SEQUENCE [LARGE SCALE GENOMIC DNA]</scope>
    <source>
        <strain evidence="7 8">DSM 108380</strain>
    </source>
</reference>
<protein>
    <recommendedName>
        <fullName evidence="6">RING-type domain-containing protein</fullName>
    </recommendedName>
</protein>
<organism evidence="7 8">
    <name type="scientific">Cudoniella acicularis</name>
    <dbReference type="NCBI Taxonomy" id="354080"/>
    <lineage>
        <taxon>Eukaryota</taxon>
        <taxon>Fungi</taxon>
        <taxon>Dikarya</taxon>
        <taxon>Ascomycota</taxon>
        <taxon>Pezizomycotina</taxon>
        <taxon>Leotiomycetes</taxon>
        <taxon>Helotiales</taxon>
        <taxon>Tricladiaceae</taxon>
        <taxon>Cudoniella</taxon>
    </lineage>
</organism>
<feature type="compositionally biased region" description="Low complexity" evidence="5">
    <location>
        <begin position="1"/>
        <end position="11"/>
    </location>
</feature>
<sequence length="890" mass="98349">MEATATATATAQPPKPGHHQASASEHFPIKHGMLSLDSLPFRLRLLHLITRPLQNHRTETEDLLHTLPSSSPLKTLQPRTNQPDFHARRGSSISSSYPSASSSTVVDFQTQYNLKLAHDGVARLPLLNTAPKPRRVELAWCRHIEQSKAAAPAHIIPLRQRLLLNLSTRPHLETQLNRRNPALRLFAASPVPAKGQCGPHAAPRCHYQQSQPTGNLSLGSHSREGQHYDPVHDTNTWFQSNNSNAQNRPTFPTSQQNLPQWDPTGSYGPIPSWQGFGEAQQGIQGHGPDASGYRSQNGTMGMPNSPWNDVRAYEPMPFGYSAYAGPTTNSNTLADQSNRQNPALASSPPASSFAHPHPSFVPREPQLSIIQQELSRARASRLTNSVNALAESVQRQPGETADEGSGRHSLSTATLIEHRSPAHTHSTRTSTYTTTRMSNWLDPTPPPTHRRRITAPFTSSRRIGIGMDSDDDDDAENDGITRHGEPELYFSPDMDEERAMAAMRGALAASKKVPSREAIAALEVIKVEDLKPADRTCIICYNEFGISNPEGLIENPIRLPKCKHVFGDKCIKKWFEDSDSCPYCRDKLPSELSIRKTVAFETLRAHRERLAVAAAAAQGLRLRHGLFTSRGHPFSEEAGRSASATPQRSQDEYEYAMSRAADSWGHSPPSRASAADFSDFRRRQQGRGRVGGGRATHLGRPTSVGSARFVNPITNHQNASQRAQVLSMASGSQQGLGHPQRRSITPSLPRQVSGGAPGSSTAQTPPQTRLPSNTSSPGEEPSPLVAVGSNENNRDRRTQQLLDLQRQMDEYQSEAPRWLDPFSLPRRNDSPDSTTSNLSPRHMHRPDDSRHSASYQPTYGELNDHEARYRTREELFQLPVTENSQSRWSQ</sequence>
<feature type="compositionally biased region" description="Polar residues" evidence="5">
    <location>
        <begin position="207"/>
        <end position="220"/>
    </location>
</feature>
<evidence type="ECO:0000256" key="2">
    <source>
        <dbReference type="ARBA" id="ARBA00022771"/>
    </source>
</evidence>
<dbReference type="GO" id="GO:0044695">
    <property type="term" value="C:Dsc E3 ubiquitin ligase complex"/>
    <property type="evidence" value="ECO:0007669"/>
    <property type="project" value="TreeGrafter"/>
</dbReference>
<feature type="region of interest" description="Disordered" evidence="5">
    <location>
        <begin position="419"/>
        <end position="486"/>
    </location>
</feature>
<keyword evidence="3" id="KW-0862">Zinc</keyword>
<feature type="domain" description="RING-type" evidence="6">
    <location>
        <begin position="537"/>
        <end position="585"/>
    </location>
</feature>
<feature type="compositionally biased region" description="Acidic residues" evidence="5">
    <location>
        <begin position="468"/>
        <end position="477"/>
    </location>
</feature>
<dbReference type="Pfam" id="PF13639">
    <property type="entry name" value="zf-RING_2"/>
    <property type="match status" value="1"/>
</dbReference>
<feature type="region of interest" description="Disordered" evidence="5">
    <location>
        <begin position="631"/>
        <end position="795"/>
    </location>
</feature>
<keyword evidence="8" id="KW-1185">Reference proteome</keyword>
<dbReference type="GO" id="GO:0043161">
    <property type="term" value="P:proteasome-mediated ubiquitin-dependent protein catabolic process"/>
    <property type="evidence" value="ECO:0007669"/>
    <property type="project" value="TreeGrafter"/>
</dbReference>
<feature type="region of interest" description="Disordered" evidence="5">
    <location>
        <begin position="197"/>
        <end position="228"/>
    </location>
</feature>
<dbReference type="PROSITE" id="PS50089">
    <property type="entry name" value="ZF_RING_2"/>
    <property type="match status" value="1"/>
</dbReference>
<dbReference type="OrthoDB" id="8062037at2759"/>
<evidence type="ECO:0000256" key="3">
    <source>
        <dbReference type="ARBA" id="ARBA00022833"/>
    </source>
</evidence>
<dbReference type="GO" id="GO:0061630">
    <property type="term" value="F:ubiquitin protein ligase activity"/>
    <property type="evidence" value="ECO:0007669"/>
    <property type="project" value="TreeGrafter"/>
</dbReference>
<dbReference type="GO" id="GO:0008270">
    <property type="term" value="F:zinc ion binding"/>
    <property type="evidence" value="ECO:0007669"/>
    <property type="project" value="UniProtKB-KW"/>
</dbReference>
<evidence type="ECO:0000256" key="1">
    <source>
        <dbReference type="ARBA" id="ARBA00022723"/>
    </source>
</evidence>
<accession>A0A8H4W6T2</accession>
<feature type="compositionally biased region" description="Low complexity" evidence="5">
    <location>
        <begin position="342"/>
        <end position="360"/>
    </location>
</feature>
<keyword evidence="2 4" id="KW-0863">Zinc-finger</keyword>
<feature type="region of interest" description="Disordered" evidence="5">
    <location>
        <begin position="1"/>
        <end position="23"/>
    </location>
</feature>
<name>A0A8H4W6T2_9HELO</name>
<dbReference type="SMART" id="SM00184">
    <property type="entry name" value="RING"/>
    <property type="match status" value="1"/>
</dbReference>
<gene>
    <name evidence="7" type="ORF">G7Y89_g2612</name>
</gene>
<feature type="compositionally biased region" description="Low complexity" evidence="5">
    <location>
        <begin position="427"/>
        <end position="436"/>
    </location>
</feature>
<evidence type="ECO:0000256" key="5">
    <source>
        <dbReference type="SAM" id="MobiDB-lite"/>
    </source>
</evidence>
<feature type="region of interest" description="Disordered" evidence="5">
    <location>
        <begin position="389"/>
        <end position="408"/>
    </location>
</feature>
<dbReference type="AlphaFoldDB" id="A0A8H4W6T2"/>
<evidence type="ECO:0000256" key="4">
    <source>
        <dbReference type="PROSITE-ProRule" id="PRU00175"/>
    </source>
</evidence>
<feature type="compositionally biased region" description="Polar residues" evidence="5">
    <location>
        <begin position="758"/>
        <end position="777"/>
    </location>
</feature>
<feature type="region of interest" description="Disordered" evidence="5">
    <location>
        <begin position="812"/>
        <end position="867"/>
    </location>
</feature>
<evidence type="ECO:0000259" key="6">
    <source>
        <dbReference type="PROSITE" id="PS50089"/>
    </source>
</evidence>
<keyword evidence="1" id="KW-0479">Metal-binding</keyword>
<dbReference type="SUPFAM" id="SSF57850">
    <property type="entry name" value="RING/U-box"/>
    <property type="match status" value="1"/>
</dbReference>